<proteinExistence type="predicted"/>
<feature type="transmembrane region" description="Helical" evidence="1">
    <location>
        <begin position="12"/>
        <end position="29"/>
    </location>
</feature>
<name>A0A2N9EV23_FAGSY</name>
<keyword evidence="1" id="KW-0812">Transmembrane</keyword>
<dbReference type="AlphaFoldDB" id="A0A2N9EV23"/>
<evidence type="ECO:0000256" key="1">
    <source>
        <dbReference type="SAM" id="Phobius"/>
    </source>
</evidence>
<evidence type="ECO:0000313" key="2">
    <source>
        <dbReference type="EMBL" id="SPC78511.1"/>
    </source>
</evidence>
<protein>
    <submittedName>
        <fullName evidence="2">Uncharacterized protein</fullName>
    </submittedName>
</protein>
<dbReference type="EMBL" id="OIVN01000335">
    <property type="protein sequence ID" value="SPC78511.1"/>
    <property type="molecule type" value="Genomic_DNA"/>
</dbReference>
<accession>A0A2N9EV23</accession>
<keyword evidence="1" id="KW-1133">Transmembrane helix</keyword>
<keyword evidence="1" id="KW-0472">Membrane</keyword>
<dbReference type="InterPro" id="IPR039926">
    <property type="entry name" value="Egg_app_1"/>
</dbReference>
<dbReference type="PANTHER" id="PTHR33333">
    <property type="entry name" value="ERYTHROCYTE MEMBRANE PROTEIN 1-LIKE"/>
    <property type="match status" value="1"/>
</dbReference>
<gene>
    <name evidence="2" type="ORF">FSB_LOCUS6393</name>
</gene>
<sequence>MAEPENKAAAVAKVAFAVVGAAFSIFGLLSGSTNKKTMKAPGRNQRIFSDDFERDPAAYFRNLRK</sequence>
<organism evidence="2">
    <name type="scientific">Fagus sylvatica</name>
    <name type="common">Beechnut</name>
    <dbReference type="NCBI Taxonomy" id="28930"/>
    <lineage>
        <taxon>Eukaryota</taxon>
        <taxon>Viridiplantae</taxon>
        <taxon>Streptophyta</taxon>
        <taxon>Embryophyta</taxon>
        <taxon>Tracheophyta</taxon>
        <taxon>Spermatophyta</taxon>
        <taxon>Magnoliopsida</taxon>
        <taxon>eudicotyledons</taxon>
        <taxon>Gunneridae</taxon>
        <taxon>Pentapetalae</taxon>
        <taxon>rosids</taxon>
        <taxon>fabids</taxon>
        <taxon>Fagales</taxon>
        <taxon>Fagaceae</taxon>
        <taxon>Fagus</taxon>
    </lineage>
</organism>
<reference evidence="2" key="1">
    <citation type="submission" date="2018-02" db="EMBL/GenBank/DDBJ databases">
        <authorList>
            <person name="Cohen D.B."/>
            <person name="Kent A.D."/>
        </authorList>
    </citation>
    <scope>NUCLEOTIDE SEQUENCE</scope>
</reference>
<dbReference type="PANTHER" id="PTHR33333:SF32">
    <property type="entry name" value="PSAD1"/>
    <property type="match status" value="1"/>
</dbReference>